<comment type="caution">
    <text evidence="1">The sequence shown here is derived from an EMBL/GenBank/DDBJ whole genome shotgun (WGS) entry which is preliminary data.</text>
</comment>
<reference evidence="2" key="1">
    <citation type="journal article" date="2019" name="Int. J. Syst. Evol. Microbiol.">
        <title>The Global Catalogue of Microorganisms (GCM) 10K type strain sequencing project: providing services to taxonomists for standard genome sequencing and annotation.</title>
        <authorList>
            <consortium name="The Broad Institute Genomics Platform"/>
            <consortium name="The Broad Institute Genome Sequencing Center for Infectious Disease"/>
            <person name="Wu L."/>
            <person name="Ma J."/>
        </authorList>
    </citation>
    <scope>NUCLEOTIDE SEQUENCE [LARGE SCALE GENOMIC DNA]</scope>
    <source>
        <strain evidence="2">FCH27</strain>
    </source>
</reference>
<protein>
    <submittedName>
        <fullName evidence="1">Asparaginase</fullName>
    </submittedName>
</protein>
<keyword evidence="2" id="KW-1185">Reference proteome</keyword>
<dbReference type="EMBL" id="JBHTCH010000014">
    <property type="protein sequence ID" value="MFC7361142.1"/>
    <property type="molecule type" value="Genomic_DNA"/>
</dbReference>
<dbReference type="RefSeq" id="WP_255888343.1">
    <property type="nucleotide sequence ID" value="NZ_JAFMZM010000001.1"/>
</dbReference>
<dbReference type="Proteomes" id="UP001596524">
    <property type="component" value="Unassembled WGS sequence"/>
</dbReference>
<dbReference type="PANTHER" id="PTHR42110">
    <property type="entry name" value="L-ASPARAGINASE, PUTATIVE (AFU_ORTHOLOGUE AFUA_3G11890)-RELATED"/>
    <property type="match status" value="1"/>
</dbReference>
<sequence length="327" mass="33883">MPAVATLSPSGLPVVAEIVRSGFVEGHHYGSIVALAADGSVDWSVGEVEAPMLPRSSNKPIQALAMVELGLDLPPDLLALACASHSGEPIHVEGVRRTLASAGLDESALQTPPDYPLDDDAREALIREGGSRSSILMNCSGKHAAMLATCVLRGWDTATYLDPGHPLQVAIIETFARVTGEPVTTVAIDGCGAPLLATSLTGLARAFSSLARATDGPERAVADAIREHPEYVSGTTRDELELHRAIPGLIGKAGAESCYAVALPDGRAWALKTDDGAPRVRPVLMAEALRRSGVLTEQGVDAAAVEATGKLELLGGGIPVGEIRAAF</sequence>
<gene>
    <name evidence="1" type="ORF">ACFQO6_12750</name>
</gene>
<dbReference type="InterPro" id="IPR010349">
    <property type="entry name" value="Asparaginase_II"/>
</dbReference>
<proteinExistence type="predicted"/>
<dbReference type="PANTHER" id="PTHR42110:SF1">
    <property type="entry name" value="L-ASPARAGINASE, PUTATIVE (AFU_ORTHOLOGUE AFUA_3G11890)-RELATED"/>
    <property type="match status" value="1"/>
</dbReference>
<evidence type="ECO:0000313" key="1">
    <source>
        <dbReference type="EMBL" id="MFC7361142.1"/>
    </source>
</evidence>
<evidence type="ECO:0000313" key="2">
    <source>
        <dbReference type="Proteomes" id="UP001596524"/>
    </source>
</evidence>
<accession>A0ABW2N5I2</accession>
<organism evidence="1 2">
    <name type="scientific">Nocardioides astragali</name>
    <dbReference type="NCBI Taxonomy" id="1776736"/>
    <lineage>
        <taxon>Bacteria</taxon>
        <taxon>Bacillati</taxon>
        <taxon>Actinomycetota</taxon>
        <taxon>Actinomycetes</taxon>
        <taxon>Propionibacteriales</taxon>
        <taxon>Nocardioidaceae</taxon>
        <taxon>Nocardioides</taxon>
    </lineage>
</organism>
<dbReference type="Pfam" id="PF06089">
    <property type="entry name" value="Asparaginase_II"/>
    <property type="match status" value="1"/>
</dbReference>
<name>A0ABW2N5I2_9ACTN</name>